<comment type="pathway">
    <text evidence="2 10">Protein modification; protein ubiquitination.</text>
</comment>
<accession>A0ABD1EQA8</accession>
<dbReference type="PROSITE" id="PS50089">
    <property type="entry name" value="ZF_RING_2"/>
    <property type="match status" value="1"/>
</dbReference>
<evidence type="ECO:0000256" key="7">
    <source>
        <dbReference type="ARBA" id="ARBA00022786"/>
    </source>
</evidence>
<evidence type="ECO:0000256" key="3">
    <source>
        <dbReference type="ARBA" id="ARBA00009119"/>
    </source>
</evidence>
<dbReference type="PANTHER" id="PTHR45877:SF2">
    <property type="entry name" value="E3 UBIQUITIN-PROTEIN LIGASE SINA-RELATED"/>
    <property type="match status" value="1"/>
</dbReference>
<keyword evidence="6 9" id="KW-0863">Zinc-finger</keyword>
<dbReference type="Pfam" id="PF03145">
    <property type="entry name" value="Sina_TRAF"/>
    <property type="match status" value="1"/>
</dbReference>
<dbReference type="PROSITE" id="PS51081">
    <property type="entry name" value="ZF_SIAH"/>
    <property type="match status" value="1"/>
</dbReference>
<dbReference type="Proteomes" id="UP001566132">
    <property type="component" value="Unassembled WGS sequence"/>
</dbReference>
<evidence type="ECO:0000256" key="2">
    <source>
        <dbReference type="ARBA" id="ARBA00004906"/>
    </source>
</evidence>
<comment type="similarity">
    <text evidence="3 10">Belongs to the SINA (Seven in absentia) family.</text>
</comment>
<dbReference type="SUPFAM" id="SSF49599">
    <property type="entry name" value="TRAF domain-like"/>
    <property type="match status" value="1"/>
</dbReference>
<dbReference type="EC" id="2.3.2.27" evidence="10"/>
<protein>
    <recommendedName>
        <fullName evidence="10">E3 ubiquitin-protein ligase</fullName>
        <ecNumber evidence="10">2.3.2.27</ecNumber>
    </recommendedName>
</protein>
<evidence type="ECO:0000313" key="14">
    <source>
        <dbReference type="Proteomes" id="UP001566132"/>
    </source>
</evidence>
<dbReference type="InterPro" id="IPR004162">
    <property type="entry name" value="SINA-like_animal"/>
</dbReference>
<dbReference type="GO" id="GO:0010498">
    <property type="term" value="P:proteasomal protein catabolic process"/>
    <property type="evidence" value="ECO:0007669"/>
    <property type="project" value="UniProtKB-ARBA"/>
</dbReference>
<gene>
    <name evidence="13" type="ORF">ABEB36_008250</name>
</gene>
<evidence type="ECO:0000259" key="11">
    <source>
        <dbReference type="PROSITE" id="PS50089"/>
    </source>
</evidence>
<evidence type="ECO:0000256" key="5">
    <source>
        <dbReference type="ARBA" id="ARBA00022723"/>
    </source>
</evidence>
<feature type="domain" description="RING-type" evidence="11">
    <location>
        <begin position="21"/>
        <end position="58"/>
    </location>
</feature>
<evidence type="ECO:0000256" key="4">
    <source>
        <dbReference type="ARBA" id="ARBA00022679"/>
    </source>
</evidence>
<keyword evidence="5 10" id="KW-0479">Metal-binding</keyword>
<evidence type="ECO:0000259" key="12">
    <source>
        <dbReference type="PROSITE" id="PS51081"/>
    </source>
</evidence>
<name>A0ABD1EQA8_HYPHA</name>
<comment type="caution">
    <text evidence="13">The sequence shown here is derived from an EMBL/GenBank/DDBJ whole genome shotgun (WGS) entry which is preliminary data.</text>
</comment>
<dbReference type="GO" id="GO:0061630">
    <property type="term" value="F:ubiquitin protein ligase activity"/>
    <property type="evidence" value="ECO:0007669"/>
    <property type="project" value="UniProtKB-EC"/>
</dbReference>
<proteinExistence type="inferred from homology"/>
<dbReference type="PANTHER" id="PTHR45877">
    <property type="entry name" value="E3 UBIQUITIN-PROTEIN LIGASE SIAH2"/>
    <property type="match status" value="1"/>
</dbReference>
<evidence type="ECO:0000313" key="13">
    <source>
        <dbReference type="EMBL" id="KAL1497257.1"/>
    </source>
</evidence>
<dbReference type="Gene3D" id="2.60.210.10">
    <property type="entry name" value="Apoptosis, Tumor Necrosis Factor Receptor Associated Protein 2, Chain A"/>
    <property type="match status" value="1"/>
</dbReference>
<keyword evidence="14" id="KW-1185">Reference proteome</keyword>
<comment type="catalytic activity">
    <reaction evidence="1 10">
        <text>S-ubiquitinyl-[E2 ubiquitin-conjugating enzyme]-L-cysteine + [acceptor protein]-L-lysine = [E2 ubiquitin-conjugating enzyme]-L-cysteine + N(6)-ubiquitinyl-[acceptor protein]-L-lysine.</text>
        <dbReference type="EC" id="2.3.2.27"/>
    </reaction>
</comment>
<dbReference type="InterPro" id="IPR018121">
    <property type="entry name" value="7-in-absentia-prot_TRAF-dom"/>
</dbReference>
<evidence type="ECO:0000256" key="9">
    <source>
        <dbReference type="PROSITE-ProRule" id="PRU00455"/>
    </source>
</evidence>
<dbReference type="InterPro" id="IPR013010">
    <property type="entry name" value="Znf_SIAH"/>
</dbReference>
<dbReference type="AlphaFoldDB" id="A0ABD1EQA8"/>
<comment type="domain">
    <text evidence="10">The RING-type zinc finger domain is essential for ubiquitin ligase activity.</text>
</comment>
<feature type="domain" description="SIAH-type" evidence="12">
    <location>
        <begin position="80"/>
        <end position="143"/>
    </location>
</feature>
<comment type="domain">
    <text evidence="10">The SBD domain (substrate-binding domain) mediates the interaction with substrate proteins. It is related to the TRAF family.</text>
</comment>
<dbReference type="InterPro" id="IPR049548">
    <property type="entry name" value="Sina-like_RING"/>
</dbReference>
<keyword evidence="7 10" id="KW-0833">Ubl conjugation pathway</keyword>
<evidence type="ECO:0000256" key="6">
    <source>
        <dbReference type="ARBA" id="ARBA00022771"/>
    </source>
</evidence>
<evidence type="ECO:0000256" key="10">
    <source>
        <dbReference type="RuleBase" id="RU201113"/>
    </source>
</evidence>
<comment type="function">
    <text evidence="10">E3 ubiquitin-protein ligase that mediates ubiquitination and subsequent proteasomal degradation of target proteins. E3 ubiquitin ligases accept ubiquitin from an E2 ubiquitin-conjugating enzyme in the form of a thioester and then directly transfers the ubiquitin to targeted substrates.</text>
</comment>
<dbReference type="InterPro" id="IPR001841">
    <property type="entry name" value="Znf_RING"/>
</dbReference>
<dbReference type="Gene3D" id="3.30.40.10">
    <property type="entry name" value="Zinc/RING finger domain, C3HC4 (zinc finger)"/>
    <property type="match status" value="2"/>
</dbReference>
<dbReference type="GO" id="GO:0008270">
    <property type="term" value="F:zinc ion binding"/>
    <property type="evidence" value="ECO:0007669"/>
    <property type="project" value="UniProtKB-KW"/>
</dbReference>
<reference evidence="13 14" key="1">
    <citation type="submission" date="2024-05" db="EMBL/GenBank/DDBJ databases">
        <title>Genetic variation in Jamaican populations of the coffee berry borer (Hypothenemus hampei).</title>
        <authorList>
            <person name="Errbii M."/>
            <person name="Myrie A."/>
        </authorList>
    </citation>
    <scope>NUCLEOTIDE SEQUENCE [LARGE SCALE GENOMIC DNA]</scope>
    <source>
        <strain evidence="13">JA-Hopewell-2020-01-JO</strain>
        <tissue evidence="13">Whole body</tissue>
    </source>
</reference>
<dbReference type="Pfam" id="PF21361">
    <property type="entry name" value="Sina_ZnF"/>
    <property type="match status" value="1"/>
</dbReference>
<dbReference type="Pfam" id="PF21362">
    <property type="entry name" value="Sina_RING"/>
    <property type="match status" value="1"/>
</dbReference>
<dbReference type="InterPro" id="IPR008974">
    <property type="entry name" value="TRAF-like"/>
</dbReference>
<dbReference type="EMBL" id="JBDJPC010000006">
    <property type="protein sequence ID" value="KAL1497257.1"/>
    <property type="molecule type" value="Genomic_DNA"/>
</dbReference>
<sequence>MSEKRKKKSSFPIDPNTLGICAICLDIITPPLVQCQVGHAHCKSCFEASGIQKCPTCRGNMSLQPRSIELEQLLQVHKLTLENSCRFTYKGCKLKIDQETKENHERECRFRTFICEGKKFAGWKCNWTGEYSNIEQHFKQHHSDKNLMKFKTEASSKVNFQTDFKDVHLISFFNGQAYFYYKHYVNVEKQKIYWLFQYIGLQSKARQYFYEFEIHKGPLRKFKVSEQCWNDVADANSLFQFEKCVVMSFTSAKNFLNPEGELSFRFRILKTTN</sequence>
<keyword evidence="8 10" id="KW-0862">Zinc</keyword>
<evidence type="ECO:0000256" key="8">
    <source>
        <dbReference type="ARBA" id="ARBA00022833"/>
    </source>
</evidence>
<dbReference type="SUPFAM" id="SSF57850">
    <property type="entry name" value="RING/U-box"/>
    <property type="match status" value="1"/>
</dbReference>
<keyword evidence="4" id="KW-0808">Transferase</keyword>
<evidence type="ECO:0000256" key="1">
    <source>
        <dbReference type="ARBA" id="ARBA00000900"/>
    </source>
</evidence>
<dbReference type="InterPro" id="IPR013083">
    <property type="entry name" value="Znf_RING/FYVE/PHD"/>
</dbReference>
<dbReference type="FunFam" id="3.30.40.10:FF:000041">
    <property type="entry name" value="E3 ubiquitin-protein ligase SINAT3"/>
    <property type="match status" value="1"/>
</dbReference>
<organism evidence="13 14">
    <name type="scientific">Hypothenemus hampei</name>
    <name type="common">Coffee berry borer</name>
    <dbReference type="NCBI Taxonomy" id="57062"/>
    <lineage>
        <taxon>Eukaryota</taxon>
        <taxon>Metazoa</taxon>
        <taxon>Ecdysozoa</taxon>
        <taxon>Arthropoda</taxon>
        <taxon>Hexapoda</taxon>
        <taxon>Insecta</taxon>
        <taxon>Pterygota</taxon>
        <taxon>Neoptera</taxon>
        <taxon>Endopterygota</taxon>
        <taxon>Coleoptera</taxon>
        <taxon>Polyphaga</taxon>
        <taxon>Cucujiformia</taxon>
        <taxon>Curculionidae</taxon>
        <taxon>Scolytinae</taxon>
        <taxon>Hypothenemus</taxon>
    </lineage>
</organism>